<protein>
    <submittedName>
        <fullName evidence="4">Uncharacterized protein</fullName>
    </submittedName>
</protein>
<dbReference type="EvolutionaryTrace" id="Q6Q0L3"/>
<dbReference type="InterPro" id="IPR054073">
    <property type="entry name" value="C381_turret_C"/>
</dbReference>
<reference evidence="4 5" key="1">
    <citation type="journal article" date="2004" name="Proc. Natl. Acad. Sci. U.S.A.">
        <title>The structure of a thermophilic archaeal virus shows a double-stranded DNA viral capsid type that spans all domains of life.</title>
        <authorList>
            <person name="Rice G."/>
            <person name="Tang L."/>
            <person name="Stedman K."/>
            <person name="Roberto F."/>
            <person name="Spuhler J."/>
            <person name="Gillitzer E."/>
            <person name="Johnson J.E."/>
            <person name="Douglas T."/>
            <person name="Young M."/>
        </authorList>
    </citation>
    <scope>NUCLEOTIDE SEQUENCE</scope>
</reference>
<evidence type="ECO:0007829" key="7">
    <source>
        <dbReference type="PDB" id="4IND"/>
    </source>
</evidence>
<dbReference type="Gene3D" id="2.60.120.1320">
    <property type="match status" value="1"/>
</dbReference>
<dbReference type="InterPro" id="IPR054070">
    <property type="entry name" value="STIV_turret_M"/>
</dbReference>
<dbReference type="IntAct" id="Q6Q0L3">
    <property type="interactions" value="1"/>
</dbReference>
<sequence length="381" mass="41681">MSVTTLGQSFPANAKVKYYYKLSEKQDLDAFVNSIFVGSYKLKQISYLLYGNTKIVSAPVVPLGPNASIIIDDELQEGLYLIRIKVYNTNSFSVTVTPFFNNNNTMTYSIGANSEFEIYDIFTKEQGNIYYIQLPPGLAILEFSLERVFEKGNRINIPKIIHTSGNGYISFRLRKGTYAIKMPYSYNNTTSTTFTNFQFGTISTSVATIPLVISSIPANGSGSGTFLVYLKITGDYEDVKFSVTYGGGLGVPFTFGLEVEEINELVENTNFVTQSVTLSGSQVTQSILNVQGSGSHLRLKYASVSGLTTAVTQCQLQATNLNRSTTYSTVWDFIAGGSSTPPSWDIREINSIQLVANGGSSTSSVTITLILVYEQIAGELS</sequence>
<evidence type="ECO:0000259" key="1">
    <source>
        <dbReference type="Pfam" id="PF21876"/>
    </source>
</evidence>
<evidence type="ECO:0000313" key="4">
    <source>
        <dbReference type="EMBL" id="AAS89078.1"/>
    </source>
</evidence>
<dbReference type="Proteomes" id="UP000002609">
    <property type="component" value="Segment"/>
</dbReference>
<dbReference type="PDB" id="3J31">
    <property type="method" value="EM"/>
    <property type="resolution" value="4.50 A"/>
    <property type="chains" value="P=1-381"/>
</dbReference>
<dbReference type="GeneID" id="2845985"/>
<dbReference type="SMR" id="Q6Q0L3"/>
<dbReference type="Pfam" id="PF21879">
    <property type="entry name" value="STIV_turret_3rd"/>
    <property type="match status" value="1"/>
</dbReference>
<accession>Q6Q0L3</accession>
<dbReference type="KEGG" id="vg:2845985"/>
<dbReference type="EMBL" id="AY569307">
    <property type="protein sequence ID" value="AAS89078.1"/>
    <property type="molecule type" value="Genomic_DNA"/>
</dbReference>
<dbReference type="PDBsum" id="3J31"/>
<keyword evidence="6 7" id="KW-0002">3D-structure</keyword>
<gene>
    <name evidence="4" type="ORF">C381</name>
</gene>
<dbReference type="RefSeq" id="YP_024999.1">
    <property type="nucleotide sequence ID" value="NC_005892.1"/>
</dbReference>
<evidence type="ECO:0000259" key="2">
    <source>
        <dbReference type="Pfam" id="PF21878"/>
    </source>
</evidence>
<organism evidence="4 5">
    <name type="scientific">Sulfolobus turreted icosahedral virus 1</name>
    <dbReference type="NCBI Taxonomy" id="269145"/>
    <lineage>
        <taxon>Viruses</taxon>
        <taxon>Varidnaviria</taxon>
        <taxon>Abadenavirae</taxon>
        <taxon>Produgelaviricota</taxon>
        <taxon>Belvinaviricetes</taxon>
        <taxon>Belfryvirales</taxon>
        <taxon>Turriviridae</taxon>
        <taxon>Alphaturrivirus</taxon>
        <taxon>Alphaturrivirus yellowstonense</taxon>
    </lineage>
</organism>
<evidence type="ECO:0000313" key="5">
    <source>
        <dbReference type="Proteomes" id="UP000002609"/>
    </source>
</evidence>
<dbReference type="PDBsum" id="4IND"/>
<reference evidence="7" key="3">
    <citation type="submission" date="2013-01" db="PDB data bank">
        <title>The Triple Jelly Roll Fold and Turret Assembly in an Archaeal Virus.</title>
        <authorList>
            <person name="Eilers B.J."/>
            <person name="Kraft D."/>
            <person name="Burgess M.C."/>
            <person name="Young M.J."/>
            <person name="Lawrence C.M."/>
        </authorList>
    </citation>
    <scope>X-RAY CRYSTALLOGRAPHY (1.80 ANGSTROMS)</scope>
</reference>
<evidence type="ECO:0000259" key="3">
    <source>
        <dbReference type="Pfam" id="PF21879"/>
    </source>
</evidence>
<evidence type="ECO:0007829" key="6">
    <source>
        <dbReference type="PDB" id="3J31"/>
    </source>
</evidence>
<name>Q6Q0L3_9VIRU</name>
<feature type="domain" description="C381 turret protein C-terminal" evidence="3">
    <location>
        <begin position="268"/>
        <end position="378"/>
    </location>
</feature>
<proteinExistence type="evidence at protein level"/>
<dbReference type="Pfam" id="PF21876">
    <property type="entry name" value="STIV_turret_2nd"/>
    <property type="match status" value="1"/>
</dbReference>
<feature type="domain" description="C381 turret protein N-terminal" evidence="2">
    <location>
        <begin position="15"/>
        <end position="148"/>
    </location>
</feature>
<dbReference type="PDB" id="4IND">
    <property type="method" value="X-ray"/>
    <property type="resolution" value="1.80 A"/>
    <property type="chains" value="A/B/C/D/E/F/G/H/I/J/K/L/M/N/O/P/Q/R/S/T=1-381"/>
</dbReference>
<dbReference type="Gene3D" id="2.60.120.1310">
    <property type="match status" value="1"/>
</dbReference>
<keyword evidence="5" id="KW-1185">Reference proteome</keyword>
<dbReference type="Pfam" id="PF21878">
    <property type="entry name" value="STIV_turret_1st"/>
    <property type="match status" value="1"/>
</dbReference>
<reference evidence="6" key="2">
    <citation type="journal article" date="2013" name="Proc. Natl. Acad. Sci. U.S.A.">
        <title>Atomic structure of the 75 MDa extremophile Sulfolobus turreted icosahedral virus determined by CryoEM and X-ray crystallography.</title>
        <authorList>
            <person name="Veesler D."/>
            <person name="Ng T.S."/>
            <person name="Sendamarai A.K."/>
            <person name="Eilers B.J."/>
            <person name="Lawrence C.M."/>
            <person name="Lok S.M."/>
            <person name="Young M.J."/>
            <person name="Johnson J.E."/>
            <person name="Fu C.Y."/>
        </authorList>
    </citation>
    <scope>STRUCTURE BY ELECTRON MICROSCOPY (4.50 ANGSTROMS)</scope>
</reference>
<dbReference type="InterPro" id="IPR054072">
    <property type="entry name" value="C381_turret_N"/>
</dbReference>
<dbReference type="Gene3D" id="2.60.120.1330">
    <property type="match status" value="1"/>
</dbReference>
<feature type="domain" description="C381 turret protein middle" evidence="1">
    <location>
        <begin position="154"/>
        <end position="259"/>
    </location>
</feature>